<feature type="compositionally biased region" description="Low complexity" evidence="9">
    <location>
        <begin position="306"/>
        <end position="315"/>
    </location>
</feature>
<feature type="region of interest" description="Disordered" evidence="9">
    <location>
        <begin position="394"/>
        <end position="613"/>
    </location>
</feature>
<organism evidence="11 12">
    <name type="scientific">Carpinus fangiana</name>
    <dbReference type="NCBI Taxonomy" id="176857"/>
    <lineage>
        <taxon>Eukaryota</taxon>
        <taxon>Viridiplantae</taxon>
        <taxon>Streptophyta</taxon>
        <taxon>Embryophyta</taxon>
        <taxon>Tracheophyta</taxon>
        <taxon>Spermatophyta</taxon>
        <taxon>Magnoliopsida</taxon>
        <taxon>eudicotyledons</taxon>
        <taxon>Gunneridae</taxon>
        <taxon>Pentapetalae</taxon>
        <taxon>rosids</taxon>
        <taxon>fabids</taxon>
        <taxon>Fagales</taxon>
        <taxon>Betulaceae</taxon>
        <taxon>Carpinus</taxon>
    </lineage>
</organism>
<feature type="compositionally biased region" description="Basic and acidic residues" evidence="9">
    <location>
        <begin position="283"/>
        <end position="299"/>
    </location>
</feature>
<dbReference type="HAMAP" id="MF_00972">
    <property type="entry name" value="tRNA_aden_deaminase"/>
    <property type="match status" value="1"/>
</dbReference>
<evidence type="ECO:0000256" key="7">
    <source>
        <dbReference type="ARBA" id="ARBA00022833"/>
    </source>
</evidence>
<evidence type="ECO:0000256" key="1">
    <source>
        <dbReference type="ARBA" id="ARBA00001947"/>
    </source>
</evidence>
<feature type="region of interest" description="Disordered" evidence="9">
    <location>
        <begin position="1108"/>
        <end position="1127"/>
    </location>
</feature>
<dbReference type="EC" id="3.5.4.33" evidence="3"/>
<feature type="compositionally biased region" description="Basic and acidic residues" evidence="9">
    <location>
        <begin position="493"/>
        <end position="514"/>
    </location>
</feature>
<feature type="region of interest" description="Disordered" evidence="9">
    <location>
        <begin position="1317"/>
        <end position="1339"/>
    </location>
</feature>
<evidence type="ECO:0000313" key="12">
    <source>
        <dbReference type="Proteomes" id="UP000327013"/>
    </source>
</evidence>
<dbReference type="InterPro" id="IPR028883">
    <property type="entry name" value="tRNA_aden_deaminase"/>
</dbReference>
<keyword evidence="4" id="KW-0819">tRNA processing</keyword>
<feature type="compositionally biased region" description="Basic and acidic residues" evidence="9">
    <location>
        <begin position="394"/>
        <end position="408"/>
    </location>
</feature>
<keyword evidence="5" id="KW-0479">Metal-binding</keyword>
<sequence>MHNTYISSTIYSIRSKGSPSFSFNDYSYLLNERVNRTPLQSSSCCGCCACCAFSTHRVPTSSSFLYGLRQSTLLQWSASRRLILGGGDRFYYRLPVYGLDQGCHEVSCSLKESSVCNRSRRRRNVRCSCMLSEEESEIRHSGRFDDAEAVLSLLSEDVGVEFFGGGGRSGFSRKTVEVEKRGNFGDRERNLSSSRRVEVAKGVNIGRRERNVSSLKRDEVEKGRKIGGRKRNVSSSKRVELEKSETYDSECYSVKKKNVGLSSQETNLRNELELVALESREEDCRHIEERGTSSRSENHRGRKGGSSSSYHSFSSLGDFESDVEVEDKQGQFVEELSSGYRDSGKTGEYRYEGKMAEEYKRLKGDADRQGGIAEQKNTVLKNGVEWDWRKKSEKKLTEVSVEETKSRSDSSQIHSQVSRIHGSNYRKPSTSPKQIEEEENSELVMNLDKGTRKQYGQTEDQVIGQPESRRKYTELPEFPASDAETTSLKKSSRVREGNTSDWQRQSDIRMKNREGNSNLVLSSVQQSEERRHQTGEWISEQIDSGRKYQQVTETSEFHDSNTENASVIQPGTRLKNKKENSDLVSTSSPEAKGIRPKTDQKAPMRIQSTKGSKNVTDISVVHASDIETVTDQGTSEKRINQKSTLTTLAKPIEEIRERHNQTREMFMQIKSIKEGQRPTKLSTFCEETSEEASGFQASLNLVSQGRVQEVDAEENKRGSNEKLMPPPSQLVSRGSLHVEMTSTNATPEISGETSESGSSAYYTRSGGRTPALRHESYGRDGSSETYGEPLNLVTPEDALGSADRLEKSSMQYVGEFVEKVRHEVLISEIQEEKKDSEIRLVTSKEYNQESSSKFVSNDSQLKEHDSRHSLGGSGTKGPSDEMWDVTGSSVQQAPQAEEPKDAATTGNAIVKRSGRSLWNIIADVIRLRWVSHAESPNSVARSGERSSSNKSASSETWFSGHGQEESTDENAKREKESMPPEVMSSDQQLHRKISSLSQGEASDTTRSKDEISYHEADTSFLSSKSESGSASKGISLASGDENLSFGDDAKGFHGAHSGMEIVGSSLSSPSKGIRRSSIAEEFSKAGETAASGSGSMEQMEEPVGARLTEISGTDGKGGKLKQRKFQRNKQVPRDRFDEWEEAYKLESEQRRFDEMFMREALLEAKKAADSWEVPVGAVLVQHGKIIARGCNLVEQLRDSTAHAEMICIREASNLLRTWRLAETTLYVTLEPCPMCAGAILQARINTLVWGAPNKLLGADGSWIRLFPDGGGEGGNGLESSDKPAAPVHPFHPKMTIRRGVLASECADVMQQFFQLRRRKKEEPEEKEEPAPQPACLPVSHHPPKFLTKMHDIFHIFCL</sequence>
<keyword evidence="12" id="KW-1185">Reference proteome</keyword>
<proteinExistence type="inferred from homology"/>
<evidence type="ECO:0000256" key="5">
    <source>
        <dbReference type="ARBA" id="ARBA00022723"/>
    </source>
</evidence>
<name>A0A5N6QZR2_9ROSI</name>
<comment type="cofactor">
    <cofactor evidence="1">
        <name>Zn(2+)</name>
        <dbReference type="ChEBI" id="CHEBI:29105"/>
    </cofactor>
</comment>
<accession>A0A5N6QZR2</accession>
<dbReference type="PANTHER" id="PTHR11079">
    <property type="entry name" value="CYTOSINE DEAMINASE FAMILY MEMBER"/>
    <property type="match status" value="1"/>
</dbReference>
<dbReference type="Pfam" id="PF00383">
    <property type="entry name" value="dCMP_cyt_deam_1"/>
    <property type="match status" value="1"/>
</dbReference>
<feature type="region of interest" description="Disordered" evidence="9">
    <location>
        <begin position="212"/>
        <end position="240"/>
    </location>
</feature>
<evidence type="ECO:0000256" key="8">
    <source>
        <dbReference type="ARBA" id="ARBA00048045"/>
    </source>
</evidence>
<dbReference type="OrthoDB" id="408702at2759"/>
<feature type="compositionally biased region" description="Low complexity" evidence="9">
    <location>
        <begin position="1019"/>
        <end position="1036"/>
    </location>
</feature>
<feature type="region of interest" description="Disordered" evidence="9">
    <location>
        <begin position="333"/>
        <end position="354"/>
    </location>
</feature>
<dbReference type="GO" id="GO:0052717">
    <property type="term" value="F:tRNA-specific adenosine-34 deaminase activity"/>
    <property type="evidence" value="ECO:0007669"/>
    <property type="project" value="UniProtKB-EC"/>
</dbReference>
<evidence type="ECO:0000256" key="3">
    <source>
        <dbReference type="ARBA" id="ARBA00012740"/>
    </source>
</evidence>
<evidence type="ECO:0000313" key="11">
    <source>
        <dbReference type="EMBL" id="KAE8023037.1"/>
    </source>
</evidence>
<dbReference type="GO" id="GO:0009507">
    <property type="term" value="C:chloroplast"/>
    <property type="evidence" value="ECO:0007669"/>
    <property type="project" value="TreeGrafter"/>
</dbReference>
<feature type="region of interest" description="Disordered" evidence="9">
    <location>
        <begin position="934"/>
        <end position="1043"/>
    </location>
</feature>
<dbReference type="InterPro" id="IPR002125">
    <property type="entry name" value="CMP_dCMP_dom"/>
</dbReference>
<evidence type="ECO:0000256" key="9">
    <source>
        <dbReference type="SAM" id="MobiDB-lite"/>
    </source>
</evidence>
<feature type="region of interest" description="Disordered" evidence="9">
    <location>
        <begin position="709"/>
        <end position="730"/>
    </location>
</feature>
<keyword evidence="7" id="KW-0862">Zinc</keyword>
<feature type="region of interest" description="Disordered" evidence="9">
    <location>
        <begin position="743"/>
        <end position="794"/>
    </location>
</feature>
<feature type="compositionally biased region" description="Basic and acidic residues" evidence="9">
    <location>
        <begin position="969"/>
        <end position="978"/>
    </location>
</feature>
<dbReference type="FunFam" id="3.40.140.10:FF:000005">
    <property type="entry name" value="tRNA-specific adenosine deaminase"/>
    <property type="match status" value="1"/>
</dbReference>
<dbReference type="EMBL" id="CM017323">
    <property type="protein sequence ID" value="KAE8023037.1"/>
    <property type="molecule type" value="Genomic_DNA"/>
</dbReference>
<feature type="compositionally biased region" description="Polar residues" evidence="9">
    <location>
        <begin position="515"/>
        <end position="526"/>
    </location>
</feature>
<feature type="compositionally biased region" description="Polar residues" evidence="9">
    <location>
        <begin position="409"/>
        <end position="418"/>
    </location>
</feature>
<feature type="compositionally biased region" description="Low complexity" evidence="9">
    <location>
        <begin position="945"/>
        <end position="954"/>
    </location>
</feature>
<dbReference type="InterPro" id="IPR016193">
    <property type="entry name" value="Cytidine_deaminase-like"/>
</dbReference>
<comment type="subunit">
    <text evidence="2">Homodimer.</text>
</comment>
<feature type="region of interest" description="Disordered" evidence="9">
    <location>
        <begin position="1083"/>
        <end position="1102"/>
    </location>
</feature>
<feature type="region of interest" description="Disordered" evidence="9">
    <location>
        <begin position="846"/>
        <end position="907"/>
    </location>
</feature>
<evidence type="ECO:0000256" key="4">
    <source>
        <dbReference type="ARBA" id="ARBA00022694"/>
    </source>
</evidence>
<feature type="domain" description="CMP/dCMP-type deaminase" evidence="10">
    <location>
        <begin position="1151"/>
        <end position="1273"/>
    </location>
</feature>
<dbReference type="PANTHER" id="PTHR11079:SF179">
    <property type="entry name" value="TRNA(ADENINE(34)) DEAMINASE, CHLOROPLASTIC"/>
    <property type="match status" value="1"/>
</dbReference>
<feature type="compositionally biased region" description="Low complexity" evidence="9">
    <location>
        <begin position="750"/>
        <end position="763"/>
    </location>
</feature>
<feature type="region of interest" description="Disordered" evidence="9">
    <location>
        <begin position="283"/>
        <end position="315"/>
    </location>
</feature>
<feature type="compositionally biased region" description="Polar residues" evidence="9">
    <location>
        <begin position="846"/>
        <end position="859"/>
    </location>
</feature>
<feature type="compositionally biased region" description="Basic residues" evidence="9">
    <location>
        <begin position="1118"/>
        <end position="1127"/>
    </location>
</feature>
<feature type="compositionally biased region" description="Basic and acidic residues" evidence="9">
    <location>
        <begin position="212"/>
        <end position="224"/>
    </location>
</feature>
<dbReference type="GO" id="GO:0002100">
    <property type="term" value="P:tRNA wobble adenosine to inosine editing"/>
    <property type="evidence" value="ECO:0007669"/>
    <property type="project" value="InterPro"/>
</dbReference>
<reference evidence="11 12" key="1">
    <citation type="submission" date="2019-06" db="EMBL/GenBank/DDBJ databases">
        <title>A chromosomal-level reference genome of Carpinus fangiana (Coryloideae, Betulaceae).</title>
        <authorList>
            <person name="Yang X."/>
            <person name="Wang Z."/>
            <person name="Zhang L."/>
            <person name="Hao G."/>
            <person name="Liu J."/>
            <person name="Yang Y."/>
        </authorList>
    </citation>
    <scope>NUCLEOTIDE SEQUENCE [LARGE SCALE GENOMIC DNA]</scope>
    <source>
        <strain evidence="11">Cfa_2016G</strain>
        <tissue evidence="11">Leaf</tissue>
    </source>
</reference>
<evidence type="ECO:0000259" key="10">
    <source>
        <dbReference type="PROSITE" id="PS51747"/>
    </source>
</evidence>
<keyword evidence="6" id="KW-0378">Hydrolase</keyword>
<dbReference type="GO" id="GO:0046872">
    <property type="term" value="F:metal ion binding"/>
    <property type="evidence" value="ECO:0007669"/>
    <property type="project" value="UniProtKB-KW"/>
</dbReference>
<gene>
    <name evidence="11" type="ORF">FH972_008789</name>
</gene>
<dbReference type="Gene3D" id="3.40.140.10">
    <property type="entry name" value="Cytidine Deaminase, domain 2"/>
    <property type="match status" value="1"/>
</dbReference>
<dbReference type="SUPFAM" id="SSF53927">
    <property type="entry name" value="Cytidine deaminase-like"/>
    <property type="match status" value="1"/>
</dbReference>
<evidence type="ECO:0000256" key="2">
    <source>
        <dbReference type="ARBA" id="ARBA00011738"/>
    </source>
</evidence>
<dbReference type="Proteomes" id="UP000327013">
    <property type="component" value="Chromosome 3"/>
</dbReference>
<feature type="compositionally biased region" description="Basic and acidic residues" evidence="9">
    <location>
        <begin position="772"/>
        <end position="782"/>
    </location>
</feature>
<protein>
    <recommendedName>
        <fullName evidence="3">tRNA(adenine(34)) deaminase</fullName>
        <ecNumber evidence="3">3.5.4.33</ecNumber>
    </recommendedName>
</protein>
<evidence type="ECO:0000256" key="6">
    <source>
        <dbReference type="ARBA" id="ARBA00022801"/>
    </source>
</evidence>
<feature type="compositionally biased region" description="Basic and acidic residues" evidence="9">
    <location>
        <begin position="342"/>
        <end position="354"/>
    </location>
</feature>
<comment type="catalytic activity">
    <reaction evidence="8">
        <text>adenosine(34) in tRNA + H2O + H(+) = inosine(34) in tRNA + NH4(+)</text>
        <dbReference type="Rhea" id="RHEA:43168"/>
        <dbReference type="Rhea" id="RHEA-COMP:10373"/>
        <dbReference type="Rhea" id="RHEA-COMP:10374"/>
        <dbReference type="ChEBI" id="CHEBI:15377"/>
        <dbReference type="ChEBI" id="CHEBI:15378"/>
        <dbReference type="ChEBI" id="CHEBI:28938"/>
        <dbReference type="ChEBI" id="CHEBI:74411"/>
        <dbReference type="ChEBI" id="CHEBI:82852"/>
        <dbReference type="EC" id="3.5.4.33"/>
    </reaction>
</comment>
<dbReference type="PROSITE" id="PS51747">
    <property type="entry name" value="CYT_DCMP_DEAMINASES_2"/>
    <property type="match status" value="1"/>
</dbReference>
<feature type="compositionally biased region" description="Basic and acidic residues" evidence="9">
    <location>
        <begin position="592"/>
        <end position="602"/>
    </location>
</feature>
<dbReference type="CDD" id="cd01285">
    <property type="entry name" value="nucleoside_deaminase"/>
    <property type="match status" value="1"/>
</dbReference>
<feature type="compositionally biased region" description="Basic and acidic residues" evidence="9">
    <location>
        <begin position="1003"/>
        <end position="1017"/>
    </location>
</feature>